<reference evidence="7" key="1">
    <citation type="journal article" date="2019" name="Int. J. Syst. Evol. Microbiol.">
        <title>The Global Catalogue of Microorganisms (GCM) 10K type strain sequencing project: providing services to taxonomists for standard genome sequencing and annotation.</title>
        <authorList>
            <consortium name="The Broad Institute Genomics Platform"/>
            <consortium name="The Broad Institute Genome Sequencing Center for Infectious Disease"/>
            <person name="Wu L."/>
            <person name="Ma J."/>
        </authorList>
    </citation>
    <scope>NUCLEOTIDE SEQUENCE [LARGE SCALE GENOMIC DNA]</scope>
    <source>
        <strain evidence="7">JCM 17738</strain>
    </source>
</reference>
<evidence type="ECO:0000256" key="4">
    <source>
        <dbReference type="SAM" id="MobiDB-lite"/>
    </source>
</evidence>
<evidence type="ECO:0000259" key="5">
    <source>
        <dbReference type="PROSITE" id="PS51186"/>
    </source>
</evidence>
<evidence type="ECO:0000313" key="7">
    <source>
        <dbReference type="Proteomes" id="UP001500390"/>
    </source>
</evidence>
<dbReference type="Pfam" id="PF13302">
    <property type="entry name" value="Acetyltransf_3"/>
    <property type="match status" value="1"/>
</dbReference>
<dbReference type="InterPro" id="IPR000182">
    <property type="entry name" value="GNAT_dom"/>
</dbReference>
<dbReference type="Proteomes" id="UP001500390">
    <property type="component" value="Unassembled WGS sequence"/>
</dbReference>
<keyword evidence="1" id="KW-0808">Transferase</keyword>
<evidence type="ECO:0000256" key="2">
    <source>
        <dbReference type="ARBA" id="ARBA00023315"/>
    </source>
</evidence>
<feature type="domain" description="N-acetyltransferase" evidence="5">
    <location>
        <begin position="56"/>
        <end position="224"/>
    </location>
</feature>
<dbReference type="RefSeq" id="WP_159903223.1">
    <property type="nucleotide sequence ID" value="NZ_BAABFX010000020.1"/>
</dbReference>
<organism evidence="6 7">
    <name type="scientific">Ornithinibacter aureus</name>
    <dbReference type="NCBI Taxonomy" id="622664"/>
    <lineage>
        <taxon>Bacteria</taxon>
        <taxon>Bacillati</taxon>
        <taxon>Actinomycetota</taxon>
        <taxon>Actinomycetes</taxon>
        <taxon>Micrococcales</taxon>
        <taxon>Intrasporangiaceae</taxon>
        <taxon>Ornithinibacter</taxon>
    </lineage>
</organism>
<dbReference type="PROSITE" id="PS51186">
    <property type="entry name" value="GNAT"/>
    <property type="match status" value="1"/>
</dbReference>
<comment type="caution">
    <text evidence="6">The sequence shown here is derived from an EMBL/GenBank/DDBJ whole genome shotgun (WGS) entry which is preliminary data.</text>
</comment>
<gene>
    <name evidence="6" type="ORF">GCM10023153_11630</name>
</gene>
<name>A0ABP8JL24_9MICO</name>
<accession>A0ABP8JL24</accession>
<evidence type="ECO:0000256" key="3">
    <source>
        <dbReference type="ARBA" id="ARBA00038502"/>
    </source>
</evidence>
<evidence type="ECO:0000256" key="1">
    <source>
        <dbReference type="ARBA" id="ARBA00022679"/>
    </source>
</evidence>
<sequence>MWDAVRRGAARLAGAGGDSVGGAGGEGTAQGRDGDSGAGIEWPLRLTGRTPLGTDLVLRPLTVADEAVFHSVRRANAAWLGPWDATSPDPAAPLRGFAELVAHYDAEARAGRSMPFVVEAEGRLVGQLSIGGIMLGSFRSCLVGYWVSRSVAGRMVIPTALAVAGDHAIDALGLHRIEVNIRPENTASLAVVRKLGFRDEGLRLNYLHIDGAWRDHRSFALTTEDLDGETLTDRLTRLAAARSAPETLPGIRPHIDQ</sequence>
<dbReference type="Gene3D" id="3.40.630.30">
    <property type="match status" value="1"/>
</dbReference>
<keyword evidence="7" id="KW-1185">Reference proteome</keyword>
<dbReference type="PANTHER" id="PTHR43792:SF8">
    <property type="entry name" value="[RIBOSOMAL PROTEIN US5]-ALANINE N-ACETYLTRANSFERASE"/>
    <property type="match status" value="1"/>
</dbReference>
<keyword evidence="2" id="KW-0012">Acyltransferase</keyword>
<protein>
    <submittedName>
        <fullName evidence="6">GNAT family protein</fullName>
    </submittedName>
</protein>
<dbReference type="SUPFAM" id="SSF55729">
    <property type="entry name" value="Acyl-CoA N-acyltransferases (Nat)"/>
    <property type="match status" value="1"/>
</dbReference>
<dbReference type="EMBL" id="BAABFX010000020">
    <property type="protein sequence ID" value="GAA4392544.1"/>
    <property type="molecule type" value="Genomic_DNA"/>
</dbReference>
<dbReference type="PANTHER" id="PTHR43792">
    <property type="entry name" value="GNAT FAMILY, PUTATIVE (AFU_ORTHOLOGUE AFUA_3G00765)-RELATED-RELATED"/>
    <property type="match status" value="1"/>
</dbReference>
<dbReference type="InterPro" id="IPR051531">
    <property type="entry name" value="N-acetyltransferase"/>
</dbReference>
<proteinExistence type="inferred from homology"/>
<comment type="similarity">
    <text evidence="3">Belongs to the acetyltransferase family. RimJ subfamily.</text>
</comment>
<dbReference type="InterPro" id="IPR016181">
    <property type="entry name" value="Acyl_CoA_acyltransferase"/>
</dbReference>
<feature type="compositionally biased region" description="Gly residues" evidence="4">
    <location>
        <begin position="14"/>
        <end position="28"/>
    </location>
</feature>
<evidence type="ECO:0000313" key="6">
    <source>
        <dbReference type="EMBL" id="GAA4392544.1"/>
    </source>
</evidence>
<feature type="region of interest" description="Disordered" evidence="4">
    <location>
        <begin position="13"/>
        <end position="40"/>
    </location>
</feature>